<evidence type="ECO:0000313" key="2">
    <source>
        <dbReference type="Proteomes" id="UP000675664"/>
    </source>
</evidence>
<dbReference type="Proteomes" id="UP000675664">
    <property type="component" value="Unassembled WGS sequence"/>
</dbReference>
<evidence type="ECO:0000313" key="1">
    <source>
        <dbReference type="EMBL" id="MBR0599953.1"/>
    </source>
</evidence>
<dbReference type="InterPro" id="IPR010181">
    <property type="entry name" value="CGCAxxGCC_motif"/>
</dbReference>
<comment type="caution">
    <text evidence="1">The sequence shown here is derived from an EMBL/GenBank/DDBJ whole genome shotgun (WGS) entry which is preliminary data.</text>
</comment>
<name>A0A8J7W5Z5_9FIRM</name>
<dbReference type="EMBL" id="JAGSND010000019">
    <property type="protein sequence ID" value="MBR0599953.1"/>
    <property type="molecule type" value="Genomic_DNA"/>
</dbReference>
<dbReference type="RefSeq" id="WP_227020086.1">
    <property type="nucleotide sequence ID" value="NZ_JAGSND010000019.1"/>
</dbReference>
<organism evidence="1 2">
    <name type="scientific">Sinanaerobacter chloroacetimidivorans</name>
    <dbReference type="NCBI Taxonomy" id="2818044"/>
    <lineage>
        <taxon>Bacteria</taxon>
        <taxon>Bacillati</taxon>
        <taxon>Bacillota</taxon>
        <taxon>Clostridia</taxon>
        <taxon>Peptostreptococcales</taxon>
        <taxon>Anaerovoracaceae</taxon>
        <taxon>Sinanaerobacter</taxon>
    </lineage>
</organism>
<keyword evidence="2" id="KW-1185">Reference proteome</keyword>
<protein>
    <submittedName>
        <fullName evidence="1">C-GCAxxG-C-C family protein</fullName>
    </submittedName>
</protein>
<reference evidence="1" key="1">
    <citation type="submission" date="2021-04" db="EMBL/GenBank/DDBJ databases">
        <title>Sinoanaerobacter chloroacetimidivorans sp. nov., an obligate anaerobic bacterium isolated from anaerobic sludge.</title>
        <authorList>
            <person name="Bao Y."/>
        </authorList>
    </citation>
    <scope>NUCLEOTIDE SEQUENCE</scope>
    <source>
        <strain evidence="1">BAD-6</strain>
    </source>
</reference>
<reference evidence="1" key="2">
    <citation type="submission" date="2021-04" db="EMBL/GenBank/DDBJ databases">
        <authorList>
            <person name="Liu J."/>
        </authorList>
    </citation>
    <scope>NUCLEOTIDE SEQUENCE</scope>
    <source>
        <strain evidence="1">BAD-6</strain>
    </source>
</reference>
<dbReference type="Pfam" id="PF09719">
    <property type="entry name" value="C_GCAxxG_C_C"/>
    <property type="match status" value="1"/>
</dbReference>
<dbReference type="AlphaFoldDB" id="A0A8J7W5Z5"/>
<proteinExistence type="predicted"/>
<accession>A0A8J7W5Z5</accession>
<gene>
    <name evidence="1" type="ORF">KCX82_18885</name>
</gene>
<sequence length="127" mass="14201">MPITKAKNLFLGKEEGLERMNCAQSVIHVFQDKFHIEKDAVASFKSYGGGRAPEGVCGAYYAAKYALERIAPEKTEELKDFFIKHAGSVICKEIKAEKKLPCLGCVEKSAEFLKNIKNVSYKADHTR</sequence>